<sequence>MTKQWDKYREIIVAEYKHNNKPLREVQRVMLQRYGFRASTRAYRSRFDRWGIHKYSRRRRLSEMSLRRHSPQDSPSPDSEEHEHYSPAGGGASSTIPVLAAPGGMLTPPMSLGTPSVSSGYSRSSISLVKTEFPYSPPTPSPSPVVGHDVGYPLSHHFGGGAYQSYSQGCYSSGPVAGYRQAHLRDMAASPTGSDTGHEALSSVHGVHASYGYPPGLGFPMS</sequence>
<reference evidence="3 4" key="1">
    <citation type="journal article" date="2024" name="Commun. Biol.">
        <title>Comparative genomic analysis of thermophilic fungi reveals convergent evolutionary adaptations and gene losses.</title>
        <authorList>
            <person name="Steindorff A.S."/>
            <person name="Aguilar-Pontes M.V."/>
            <person name="Robinson A.J."/>
            <person name="Andreopoulos B."/>
            <person name="LaButti K."/>
            <person name="Kuo A."/>
            <person name="Mondo S."/>
            <person name="Riley R."/>
            <person name="Otillar R."/>
            <person name="Haridas S."/>
            <person name="Lipzen A."/>
            <person name="Grimwood J."/>
            <person name="Schmutz J."/>
            <person name="Clum A."/>
            <person name="Reid I.D."/>
            <person name="Moisan M.C."/>
            <person name="Butler G."/>
            <person name="Nguyen T.T.M."/>
            <person name="Dewar K."/>
            <person name="Conant G."/>
            <person name="Drula E."/>
            <person name="Henrissat B."/>
            <person name="Hansel C."/>
            <person name="Singer S."/>
            <person name="Hutchinson M.I."/>
            <person name="de Vries R.P."/>
            <person name="Natvig D.O."/>
            <person name="Powell A.J."/>
            <person name="Tsang A."/>
            <person name="Grigoriev I.V."/>
        </authorList>
    </citation>
    <scope>NUCLEOTIDE SEQUENCE [LARGE SCALE GENOMIC DNA]</scope>
    <source>
        <strain evidence="3 4">ATCC 22073</strain>
    </source>
</reference>
<keyword evidence="4" id="KW-1185">Reference proteome</keyword>
<accession>A0ABR4D3C1</accession>
<feature type="region of interest" description="Disordered" evidence="1">
    <location>
        <begin position="61"/>
        <end position="102"/>
    </location>
</feature>
<dbReference type="InterPro" id="IPR025676">
    <property type="entry name" value="Clr5_dom"/>
</dbReference>
<dbReference type="GeneID" id="98128831"/>
<evidence type="ECO:0000259" key="2">
    <source>
        <dbReference type="Pfam" id="PF14420"/>
    </source>
</evidence>
<dbReference type="RefSeq" id="XP_070863589.1">
    <property type="nucleotide sequence ID" value="XM_071014187.1"/>
</dbReference>
<dbReference type="EMBL" id="JAZGUE010000007">
    <property type="protein sequence ID" value="KAL2264862.1"/>
    <property type="molecule type" value="Genomic_DNA"/>
</dbReference>
<comment type="caution">
    <text evidence="3">The sequence shown here is derived from an EMBL/GenBank/DDBJ whole genome shotgun (WGS) entry which is preliminary data.</text>
</comment>
<evidence type="ECO:0000256" key="1">
    <source>
        <dbReference type="SAM" id="MobiDB-lite"/>
    </source>
</evidence>
<gene>
    <name evidence="3" type="ORF">VTJ83DRAFT_7372</name>
</gene>
<dbReference type="Pfam" id="PF14420">
    <property type="entry name" value="Clr5"/>
    <property type="match status" value="1"/>
</dbReference>
<organism evidence="3 4">
    <name type="scientific">Remersonia thermophila</name>
    <dbReference type="NCBI Taxonomy" id="72144"/>
    <lineage>
        <taxon>Eukaryota</taxon>
        <taxon>Fungi</taxon>
        <taxon>Dikarya</taxon>
        <taxon>Ascomycota</taxon>
        <taxon>Pezizomycotina</taxon>
        <taxon>Sordariomycetes</taxon>
        <taxon>Sordariomycetidae</taxon>
        <taxon>Sordariales</taxon>
        <taxon>Sordariales incertae sedis</taxon>
        <taxon>Remersonia</taxon>
    </lineage>
</organism>
<evidence type="ECO:0000313" key="4">
    <source>
        <dbReference type="Proteomes" id="UP001600064"/>
    </source>
</evidence>
<dbReference type="PANTHER" id="PTHR38788">
    <property type="entry name" value="CLR5 DOMAIN-CONTAINING PROTEIN"/>
    <property type="match status" value="1"/>
</dbReference>
<dbReference type="Proteomes" id="UP001600064">
    <property type="component" value="Unassembled WGS sequence"/>
</dbReference>
<name>A0ABR4D3C1_9PEZI</name>
<proteinExistence type="predicted"/>
<protein>
    <recommendedName>
        <fullName evidence="2">Clr5 domain-containing protein</fullName>
    </recommendedName>
</protein>
<dbReference type="PANTHER" id="PTHR38788:SF3">
    <property type="entry name" value="CLR5 DOMAIN-CONTAINING PROTEIN"/>
    <property type="match status" value="1"/>
</dbReference>
<feature type="domain" description="Clr5" evidence="2">
    <location>
        <begin position="1"/>
        <end position="54"/>
    </location>
</feature>
<evidence type="ECO:0000313" key="3">
    <source>
        <dbReference type="EMBL" id="KAL2264862.1"/>
    </source>
</evidence>